<dbReference type="GO" id="GO:1990439">
    <property type="term" value="F:MAP kinase serine/threonine phosphatase activity"/>
    <property type="evidence" value="ECO:0007669"/>
    <property type="project" value="EnsemblFungi"/>
</dbReference>
<dbReference type="Pfam" id="PF00481">
    <property type="entry name" value="PP2C"/>
    <property type="match status" value="1"/>
</dbReference>
<dbReference type="PANTHER" id="PTHR13832:SF565">
    <property type="entry name" value="AT28366P-RELATED"/>
    <property type="match status" value="1"/>
</dbReference>
<keyword evidence="7 12" id="KW-0904">Protein phosphatase</keyword>
<dbReference type="PROSITE" id="PS01032">
    <property type="entry name" value="PPM_1"/>
    <property type="match status" value="1"/>
</dbReference>
<comment type="catalytic activity">
    <reaction evidence="10">
        <text>O-phospho-L-threonyl-[protein] + H2O = L-threonyl-[protein] + phosphate</text>
        <dbReference type="Rhea" id="RHEA:47004"/>
        <dbReference type="Rhea" id="RHEA-COMP:11060"/>
        <dbReference type="Rhea" id="RHEA-COMP:11605"/>
        <dbReference type="ChEBI" id="CHEBI:15377"/>
        <dbReference type="ChEBI" id="CHEBI:30013"/>
        <dbReference type="ChEBI" id="CHEBI:43474"/>
        <dbReference type="ChEBI" id="CHEBI:61977"/>
        <dbReference type="EC" id="3.1.3.16"/>
    </reaction>
    <physiologicalReaction direction="left-to-right" evidence="10">
        <dbReference type="Rhea" id="RHEA:47005"/>
    </physiologicalReaction>
</comment>
<dbReference type="AlphaFoldDB" id="A0A1U7LRS5"/>
<evidence type="ECO:0000256" key="10">
    <source>
        <dbReference type="ARBA" id="ARBA00048832"/>
    </source>
</evidence>
<keyword evidence="16" id="KW-1185">Reference proteome</keyword>
<dbReference type="EC" id="3.1.3.16" evidence="4"/>
<evidence type="ECO:0000256" key="6">
    <source>
        <dbReference type="ARBA" id="ARBA00022801"/>
    </source>
</evidence>
<keyword evidence="8" id="KW-0464">Manganese</keyword>
<proteinExistence type="inferred from homology"/>
<dbReference type="SUPFAM" id="SSF81606">
    <property type="entry name" value="PP2C-like"/>
    <property type="match status" value="1"/>
</dbReference>
<name>A0A1U7LRS5_NEOID</name>
<keyword evidence="6 12" id="KW-0378">Hydrolase</keyword>
<dbReference type="InterPro" id="IPR001932">
    <property type="entry name" value="PPM-type_phosphatase-like_dom"/>
</dbReference>
<comment type="similarity">
    <text evidence="3 12">Belongs to the PP2C family.</text>
</comment>
<dbReference type="InterPro" id="IPR015655">
    <property type="entry name" value="PP2C"/>
</dbReference>
<gene>
    <name evidence="15" type="ORF">NEOLI_002237</name>
</gene>
<dbReference type="InterPro" id="IPR000222">
    <property type="entry name" value="PP2C_BS"/>
</dbReference>
<dbReference type="CDD" id="cd00143">
    <property type="entry name" value="PP2Cc"/>
    <property type="match status" value="1"/>
</dbReference>
<evidence type="ECO:0000256" key="1">
    <source>
        <dbReference type="ARBA" id="ARBA00001936"/>
    </source>
</evidence>
<dbReference type="Gene3D" id="3.60.40.10">
    <property type="entry name" value="PPM-type phosphatase domain"/>
    <property type="match status" value="1"/>
</dbReference>
<evidence type="ECO:0000256" key="7">
    <source>
        <dbReference type="ARBA" id="ARBA00022912"/>
    </source>
</evidence>
<evidence type="ECO:0000259" key="14">
    <source>
        <dbReference type="PROSITE" id="PS51746"/>
    </source>
</evidence>
<comment type="function">
    <text evidence="11">Dephosphorylating regulator for many key proteins. Has an important role in osmotic stability and cell shape control. It may negatively regulate the osmosensing signal transmitted through wis1 map kinase.</text>
</comment>
<evidence type="ECO:0000256" key="13">
    <source>
        <dbReference type="SAM" id="MobiDB-lite"/>
    </source>
</evidence>
<dbReference type="GO" id="GO:0046872">
    <property type="term" value="F:metal ion binding"/>
    <property type="evidence" value="ECO:0007669"/>
    <property type="project" value="UniProtKB-KW"/>
</dbReference>
<dbReference type="EMBL" id="LXFE01000468">
    <property type="protein sequence ID" value="OLL25221.1"/>
    <property type="molecule type" value="Genomic_DNA"/>
</dbReference>
<dbReference type="FunFam" id="3.60.40.10:FF:000016">
    <property type="entry name" value="Protein phosphatase 2C"/>
    <property type="match status" value="1"/>
</dbReference>
<evidence type="ECO:0000256" key="12">
    <source>
        <dbReference type="RuleBase" id="RU003465"/>
    </source>
</evidence>
<evidence type="ECO:0000256" key="11">
    <source>
        <dbReference type="ARBA" id="ARBA00060107"/>
    </source>
</evidence>
<comment type="cofactor">
    <cofactor evidence="1">
        <name>Mn(2+)</name>
        <dbReference type="ChEBI" id="CHEBI:29035"/>
    </cofactor>
</comment>
<dbReference type="PROSITE" id="PS51746">
    <property type="entry name" value="PPM_2"/>
    <property type="match status" value="1"/>
</dbReference>
<dbReference type="InterPro" id="IPR036457">
    <property type="entry name" value="PPM-type-like_dom_sf"/>
</dbReference>
<organism evidence="15 16">
    <name type="scientific">Neolecta irregularis (strain DAH-3)</name>
    <dbReference type="NCBI Taxonomy" id="1198029"/>
    <lineage>
        <taxon>Eukaryota</taxon>
        <taxon>Fungi</taxon>
        <taxon>Dikarya</taxon>
        <taxon>Ascomycota</taxon>
        <taxon>Taphrinomycotina</taxon>
        <taxon>Neolectales</taxon>
        <taxon>Neolectaceae</taxon>
        <taxon>Neolecta</taxon>
    </lineage>
</organism>
<comment type="cofactor">
    <cofactor evidence="2">
        <name>Mg(2+)</name>
        <dbReference type="ChEBI" id="CHEBI:18420"/>
    </cofactor>
</comment>
<feature type="region of interest" description="Disordered" evidence="13">
    <location>
        <begin position="374"/>
        <end position="403"/>
    </location>
</feature>
<dbReference type="STRING" id="1198029.A0A1U7LRS5"/>
<comment type="caution">
    <text evidence="15">The sequence shown here is derived from an EMBL/GenBank/DDBJ whole genome shotgun (WGS) entry which is preliminary data.</text>
</comment>
<dbReference type="GO" id="GO:1903753">
    <property type="term" value="P:negative regulation of p38MAPK cascade"/>
    <property type="evidence" value="ECO:0007669"/>
    <property type="project" value="EnsemblFungi"/>
</dbReference>
<accession>A0A1U7LRS5</accession>
<keyword evidence="5" id="KW-0479">Metal-binding</keyword>
<dbReference type="OMA" id="GPGIRNQ"/>
<dbReference type="Proteomes" id="UP000186594">
    <property type="component" value="Unassembled WGS sequence"/>
</dbReference>
<dbReference type="SMART" id="SM00332">
    <property type="entry name" value="PP2Cc"/>
    <property type="match status" value="1"/>
</dbReference>
<evidence type="ECO:0000256" key="8">
    <source>
        <dbReference type="ARBA" id="ARBA00023211"/>
    </source>
</evidence>
<comment type="catalytic activity">
    <reaction evidence="9">
        <text>O-phospho-L-seryl-[protein] + H2O = L-seryl-[protein] + phosphate</text>
        <dbReference type="Rhea" id="RHEA:20629"/>
        <dbReference type="Rhea" id="RHEA-COMP:9863"/>
        <dbReference type="Rhea" id="RHEA-COMP:11604"/>
        <dbReference type="ChEBI" id="CHEBI:15377"/>
        <dbReference type="ChEBI" id="CHEBI:29999"/>
        <dbReference type="ChEBI" id="CHEBI:43474"/>
        <dbReference type="ChEBI" id="CHEBI:83421"/>
        <dbReference type="EC" id="3.1.3.16"/>
    </reaction>
    <physiologicalReaction direction="left-to-right" evidence="9">
        <dbReference type="Rhea" id="RHEA:20630"/>
    </physiologicalReaction>
</comment>
<dbReference type="PANTHER" id="PTHR13832">
    <property type="entry name" value="PROTEIN PHOSPHATASE 2C"/>
    <property type="match status" value="1"/>
</dbReference>
<dbReference type="OrthoDB" id="10264738at2759"/>
<evidence type="ECO:0000256" key="4">
    <source>
        <dbReference type="ARBA" id="ARBA00013081"/>
    </source>
</evidence>
<protein>
    <recommendedName>
        <fullName evidence="4">protein-serine/threonine phosphatase</fullName>
        <ecNumber evidence="4">3.1.3.16</ecNumber>
    </recommendedName>
</protein>
<evidence type="ECO:0000256" key="9">
    <source>
        <dbReference type="ARBA" id="ARBA00047986"/>
    </source>
</evidence>
<evidence type="ECO:0000256" key="3">
    <source>
        <dbReference type="ARBA" id="ARBA00006702"/>
    </source>
</evidence>
<dbReference type="GO" id="GO:0071470">
    <property type="term" value="P:cellular response to osmotic stress"/>
    <property type="evidence" value="ECO:0007669"/>
    <property type="project" value="EnsemblFungi"/>
</dbReference>
<evidence type="ECO:0000256" key="5">
    <source>
        <dbReference type="ARBA" id="ARBA00022723"/>
    </source>
</evidence>
<reference evidence="15 16" key="1">
    <citation type="submission" date="2016-04" db="EMBL/GenBank/DDBJ databases">
        <title>Evolutionary innovation and constraint leading to complex multicellularity in the Ascomycota.</title>
        <authorList>
            <person name="Cisse O."/>
            <person name="Nguyen A."/>
            <person name="Hewitt D.A."/>
            <person name="Jedd G."/>
            <person name="Stajich J.E."/>
        </authorList>
    </citation>
    <scope>NUCLEOTIDE SEQUENCE [LARGE SCALE GENOMIC DNA]</scope>
    <source>
        <strain evidence="15 16">DAH-3</strain>
    </source>
</reference>
<sequence length="403" mass="44211">MGQVLSEPVTEKRSASGEDDRLIYGLSDMQGWRISMEDAHATILSLPTQEAGKKNSFFGVYDGHGGNSVAHFTGLNLHAFIAKQEAFTQGNYEQALKYAFLAIDEAILADNRYNDDPSGCTATCCIVTDDNRIFTANAGDSRAVLGCRGQSKPLSFDHKPQNEIEKARICAAGGYVDFGRVNAIGDFEFKKNASISPENQIVTAFPDVTEHQITADDEFIVVACDGIWDCQSSEEVIKFVRRGITADQELHKICENLMDNCMAPSSETGGVGCDNMTVIIVGLLQGKTKAEWYKMIADRVAQGDGPCAPPHYAECRGPGYRHNKDVIECSDDEFEKDYGLVDSQHSIQTRFIINEDGSRTLNSDKEMVQYNEEMEVQDETDASKVNGYPAADLSTGNLNSADQ</sequence>
<evidence type="ECO:0000256" key="2">
    <source>
        <dbReference type="ARBA" id="ARBA00001946"/>
    </source>
</evidence>
<feature type="domain" description="PPM-type phosphatase" evidence="14">
    <location>
        <begin position="23"/>
        <end position="283"/>
    </location>
</feature>
<evidence type="ECO:0000313" key="15">
    <source>
        <dbReference type="EMBL" id="OLL25221.1"/>
    </source>
</evidence>
<evidence type="ECO:0000313" key="16">
    <source>
        <dbReference type="Proteomes" id="UP000186594"/>
    </source>
</evidence>
<feature type="compositionally biased region" description="Polar residues" evidence="13">
    <location>
        <begin position="394"/>
        <end position="403"/>
    </location>
</feature>